<keyword evidence="3" id="KW-0732">Signal</keyword>
<feature type="signal peptide" evidence="3">
    <location>
        <begin position="1"/>
        <end position="17"/>
    </location>
</feature>
<protein>
    <recommendedName>
        <fullName evidence="4">FAD-binding domain-containing protein</fullName>
    </recommendedName>
</protein>
<name>A0A8J5X1H1_DIALT</name>
<dbReference type="PANTHER" id="PTHR46028">
    <property type="entry name" value="KYNURENINE 3-MONOOXYGENASE"/>
    <property type="match status" value="1"/>
</dbReference>
<keyword evidence="1" id="KW-0560">Oxidoreductase</keyword>
<reference evidence="5" key="1">
    <citation type="submission" date="2021-05" db="EMBL/GenBank/DDBJ databases">
        <title>The genome of the haptophyte Pavlova lutheri (Diacronema luteri, Pavlovales) - a model for lipid biosynthesis in eukaryotic algae.</title>
        <authorList>
            <person name="Hulatt C.J."/>
            <person name="Posewitz M.C."/>
        </authorList>
    </citation>
    <scope>NUCLEOTIDE SEQUENCE</scope>
    <source>
        <strain evidence="5">NIVA-4/92</strain>
    </source>
</reference>
<evidence type="ECO:0000256" key="2">
    <source>
        <dbReference type="SAM" id="MobiDB-lite"/>
    </source>
</evidence>
<feature type="region of interest" description="Disordered" evidence="2">
    <location>
        <begin position="444"/>
        <end position="473"/>
    </location>
</feature>
<comment type="caution">
    <text evidence="5">The sequence shown here is derived from an EMBL/GenBank/DDBJ whole genome shotgun (WGS) entry which is preliminary data.</text>
</comment>
<dbReference type="Pfam" id="PF01494">
    <property type="entry name" value="FAD_binding_3"/>
    <property type="match status" value="1"/>
</dbReference>
<dbReference type="GO" id="GO:0070189">
    <property type="term" value="P:kynurenine metabolic process"/>
    <property type="evidence" value="ECO:0007669"/>
    <property type="project" value="TreeGrafter"/>
</dbReference>
<dbReference type="Gene3D" id="3.50.50.60">
    <property type="entry name" value="FAD/NAD(P)-binding domain"/>
    <property type="match status" value="1"/>
</dbReference>
<dbReference type="InterPro" id="IPR002938">
    <property type="entry name" value="FAD-bd"/>
</dbReference>
<dbReference type="OrthoDB" id="10053569at2759"/>
<keyword evidence="1" id="KW-0503">Monooxygenase</keyword>
<gene>
    <name evidence="5" type="ORF">KFE25_005064</name>
</gene>
<dbReference type="PANTHER" id="PTHR46028:SF5">
    <property type="entry name" value="KYNURENINE 3-MONOOXYGENASE"/>
    <property type="match status" value="1"/>
</dbReference>
<feature type="domain" description="FAD-binding" evidence="4">
    <location>
        <begin position="18"/>
        <end position="333"/>
    </location>
</feature>
<dbReference type="GO" id="GO:0071949">
    <property type="term" value="F:FAD binding"/>
    <property type="evidence" value="ECO:0007669"/>
    <property type="project" value="InterPro"/>
</dbReference>
<dbReference type="EMBL" id="JAGTXO010000072">
    <property type="protein sequence ID" value="KAG8457383.1"/>
    <property type="molecule type" value="Genomic_DNA"/>
</dbReference>
<keyword evidence="6" id="KW-1185">Reference proteome</keyword>
<evidence type="ECO:0000259" key="4">
    <source>
        <dbReference type="Pfam" id="PF01494"/>
    </source>
</evidence>
<dbReference type="SUPFAM" id="SSF51905">
    <property type="entry name" value="FAD/NAD(P)-binding domain"/>
    <property type="match status" value="1"/>
</dbReference>
<dbReference type="PRINTS" id="PR00420">
    <property type="entry name" value="RNGMNOXGNASE"/>
</dbReference>
<dbReference type="AlphaFoldDB" id="A0A8J5X1H1"/>
<evidence type="ECO:0000313" key="5">
    <source>
        <dbReference type="EMBL" id="KAG8457383.1"/>
    </source>
</evidence>
<dbReference type="OMA" id="GYECERF"/>
<dbReference type="GO" id="GO:0004502">
    <property type="term" value="F:kynurenine 3-monooxygenase activity"/>
    <property type="evidence" value="ECO:0007669"/>
    <property type="project" value="TreeGrafter"/>
</dbReference>
<dbReference type="InterPro" id="IPR036188">
    <property type="entry name" value="FAD/NAD-bd_sf"/>
</dbReference>
<sequence>MAAHFLLSLAYAASSGGVVISGAGPAGLLAAHAILSCRPDARVTVFDRRPDPRTASSVGARAYSLGINVRGRTALQHFGLWEAVAQRGVLSSKFFLHFGSRALQLRANQPGSVPTLLISRDALAAALLDELQARHAPERLQLRLGTAIQNVDLRLHQCTTAFGEVIGYTDLIGADGVNSAVRGAMHEQADGFAASVCDLPGRYKVFVQPCPPGLDPLAVHAMGAKGYSLFSIPKRGNELCTLLAWRDDEPFAGRADHEIAAAIATDVPKYGAPTLAALAQLRAQQPSKATTVRCSRYHDPRGRALLLGDAAHSTGGTLGQGANSALLDVLALDALLRRGAPAGESVVEAVGEAFSAAQQPEGLALWQLLQLPPRGPLRLPYTVAQAARGLAASLTRALPQPLRVRPPVQALLSESTTPFAQIVALNRAWVDAALRGAPAERHGSGSILPFASPQPNGPPAAAAAAPTGTRKTG</sequence>
<organism evidence="5 6">
    <name type="scientific">Diacronema lutheri</name>
    <name type="common">Unicellular marine alga</name>
    <name type="synonym">Monochrysis lutheri</name>
    <dbReference type="NCBI Taxonomy" id="2081491"/>
    <lineage>
        <taxon>Eukaryota</taxon>
        <taxon>Haptista</taxon>
        <taxon>Haptophyta</taxon>
        <taxon>Pavlovophyceae</taxon>
        <taxon>Pavlovales</taxon>
        <taxon>Pavlovaceae</taxon>
        <taxon>Diacronema</taxon>
    </lineage>
</organism>
<evidence type="ECO:0000256" key="1">
    <source>
        <dbReference type="ARBA" id="ARBA00023033"/>
    </source>
</evidence>
<dbReference type="Proteomes" id="UP000751190">
    <property type="component" value="Unassembled WGS sequence"/>
</dbReference>
<evidence type="ECO:0000256" key="3">
    <source>
        <dbReference type="SAM" id="SignalP"/>
    </source>
</evidence>
<evidence type="ECO:0000313" key="6">
    <source>
        <dbReference type="Proteomes" id="UP000751190"/>
    </source>
</evidence>
<proteinExistence type="predicted"/>
<feature type="chain" id="PRO_5035186150" description="FAD-binding domain-containing protein" evidence="3">
    <location>
        <begin position="18"/>
        <end position="473"/>
    </location>
</feature>
<accession>A0A8J5X1H1</accession>
<feature type="compositionally biased region" description="Low complexity" evidence="2">
    <location>
        <begin position="451"/>
        <end position="466"/>
    </location>
</feature>